<reference evidence="3 4" key="1">
    <citation type="submission" date="2023-02" db="EMBL/GenBank/DDBJ databases">
        <title>Bacterial whole genome sequence for Curvibacter sp. HBC28.</title>
        <authorList>
            <person name="Le V."/>
            <person name="Ko S.-R."/>
            <person name="Ahn C.-Y."/>
            <person name="Oh H.-M."/>
        </authorList>
    </citation>
    <scope>NUCLEOTIDE SEQUENCE [LARGE SCALE GENOMIC DNA]</scope>
    <source>
        <strain evidence="3 4">HBC28</strain>
    </source>
</reference>
<dbReference type="PANTHER" id="PTHR35563:SF2">
    <property type="entry name" value="BARREL METAL-DEPENDENT HYDROLASE, PUTATIVE (AFU_ORTHOLOGUE AFUA_1G16240)-RELATED"/>
    <property type="match status" value="1"/>
</dbReference>
<dbReference type="EMBL" id="JAQSIO010000002">
    <property type="protein sequence ID" value="MDD0814332.1"/>
    <property type="molecule type" value="Genomic_DNA"/>
</dbReference>
<evidence type="ECO:0000313" key="4">
    <source>
        <dbReference type="Proteomes" id="UP001528672"/>
    </source>
</evidence>
<feature type="region of interest" description="Disordered" evidence="1">
    <location>
        <begin position="27"/>
        <end position="46"/>
    </location>
</feature>
<dbReference type="InterPro" id="IPR052358">
    <property type="entry name" value="Aro_Compnd_Degr_Hydrolases"/>
</dbReference>
<evidence type="ECO:0000259" key="2">
    <source>
        <dbReference type="Pfam" id="PF04909"/>
    </source>
</evidence>
<dbReference type="Gene3D" id="3.20.20.140">
    <property type="entry name" value="Metal-dependent hydrolases"/>
    <property type="match status" value="1"/>
</dbReference>
<dbReference type="InterPro" id="IPR006311">
    <property type="entry name" value="TAT_signal"/>
</dbReference>
<dbReference type="RefSeq" id="WP_273925950.1">
    <property type="nucleotide sequence ID" value="NZ_JAQSIO010000002.1"/>
</dbReference>
<dbReference type="InterPro" id="IPR006680">
    <property type="entry name" value="Amidohydro-rel"/>
</dbReference>
<dbReference type="PROSITE" id="PS51318">
    <property type="entry name" value="TAT"/>
    <property type="match status" value="1"/>
</dbReference>
<name>A0ABT5MCN7_9BURK</name>
<dbReference type="Proteomes" id="UP001528672">
    <property type="component" value="Unassembled WGS sequence"/>
</dbReference>
<organism evidence="3 4">
    <name type="scientific">Curvibacter microcysteis</name>
    <dbReference type="NCBI Taxonomy" id="3026419"/>
    <lineage>
        <taxon>Bacteria</taxon>
        <taxon>Pseudomonadati</taxon>
        <taxon>Pseudomonadota</taxon>
        <taxon>Betaproteobacteria</taxon>
        <taxon>Burkholderiales</taxon>
        <taxon>Comamonadaceae</taxon>
        <taxon>Curvibacter</taxon>
    </lineage>
</organism>
<dbReference type="SUPFAM" id="SSF51556">
    <property type="entry name" value="Metallo-dependent hydrolases"/>
    <property type="match status" value="1"/>
</dbReference>
<accession>A0ABT5MCN7</accession>
<feature type="domain" description="Amidohydrolase-related" evidence="2">
    <location>
        <begin position="60"/>
        <end position="319"/>
    </location>
</feature>
<dbReference type="InterPro" id="IPR032466">
    <property type="entry name" value="Metal_Hydrolase"/>
</dbReference>
<proteinExistence type="predicted"/>
<gene>
    <name evidence="3" type="ORF">PSQ39_06785</name>
</gene>
<dbReference type="PANTHER" id="PTHR35563">
    <property type="entry name" value="BARREL METAL-DEPENDENT HYDROLASE, PUTATIVE (AFU_ORTHOLOGUE AFUA_1G16240)-RELATED"/>
    <property type="match status" value="1"/>
</dbReference>
<keyword evidence="4" id="KW-1185">Reference proteome</keyword>
<dbReference type="PROSITE" id="PS51257">
    <property type="entry name" value="PROKAR_LIPOPROTEIN"/>
    <property type="match status" value="1"/>
</dbReference>
<sequence>MNKPPMVPSRRHLLGWGASALLSACASHSPKTTAPQPEALAVPHSAGQAPPNFALPTGACDCHHHVYDHRYPAHPSATLLPADASLADYRLLQRRLGLQRHVIVQPSTYGTDNRLLVDTLRSAGPQARGVAVVGSDVSEVALQELHEAGVRGVRFNLSFLVGVSVDMMGPLSRRLAERGWHLQVNGTADLLLAHQALLSQLACPLVIDHMGQLPQPAGLKHPAYPVYQRWLEGGRTWFKLSGAYLGSQRMDYADVGLVAQALVRQAPERLVWGSDWPHPTKKTDAKPDDSALLNLLPQWAPTAKLQQAILVDNPAVLYGYPSL</sequence>
<evidence type="ECO:0000256" key="1">
    <source>
        <dbReference type="SAM" id="MobiDB-lite"/>
    </source>
</evidence>
<dbReference type="Pfam" id="PF04909">
    <property type="entry name" value="Amidohydro_2"/>
    <property type="match status" value="1"/>
</dbReference>
<protein>
    <submittedName>
        <fullName evidence="3">Amidohydrolase family protein</fullName>
    </submittedName>
</protein>
<comment type="caution">
    <text evidence="3">The sequence shown here is derived from an EMBL/GenBank/DDBJ whole genome shotgun (WGS) entry which is preliminary data.</text>
</comment>
<evidence type="ECO:0000313" key="3">
    <source>
        <dbReference type="EMBL" id="MDD0814332.1"/>
    </source>
</evidence>